<feature type="transmembrane region" description="Helical" evidence="1">
    <location>
        <begin position="155"/>
        <end position="175"/>
    </location>
</feature>
<feature type="transmembrane region" description="Helical" evidence="1">
    <location>
        <begin position="187"/>
        <end position="210"/>
    </location>
</feature>
<evidence type="ECO:0000256" key="1">
    <source>
        <dbReference type="SAM" id="Phobius"/>
    </source>
</evidence>
<reference evidence="2 3" key="1">
    <citation type="submission" date="2018-09" db="EMBL/GenBank/DDBJ databases">
        <title>Complete genome sequence of Euzebya sp. DY32-46 isolated from seawater of Pacific Ocean.</title>
        <authorList>
            <person name="Xu L."/>
            <person name="Wu Y.-H."/>
            <person name="Xu X.-W."/>
        </authorList>
    </citation>
    <scope>NUCLEOTIDE SEQUENCE [LARGE SCALE GENOMIC DNA]</scope>
    <source>
        <strain evidence="2 3">DY32-46</strain>
    </source>
</reference>
<accession>A0A346Y037</accession>
<organism evidence="2 3">
    <name type="scientific">Euzebya pacifica</name>
    <dbReference type="NCBI Taxonomy" id="1608957"/>
    <lineage>
        <taxon>Bacteria</taxon>
        <taxon>Bacillati</taxon>
        <taxon>Actinomycetota</taxon>
        <taxon>Nitriliruptoria</taxon>
        <taxon>Euzebyales</taxon>
    </lineage>
</organism>
<dbReference type="RefSeq" id="WP_114592266.1">
    <property type="nucleotide sequence ID" value="NZ_CP031165.1"/>
</dbReference>
<keyword evidence="1" id="KW-1133">Transmembrane helix</keyword>
<keyword evidence="1" id="KW-0472">Membrane</keyword>
<sequence>MRAALALFTALPVEWDGDDLDRSWLLAPVVGMLIGLVWFVFHQLTVGLVGPVVAGAFVVAISAALTGSRGFRGLVGLADAMGGVPAGPGAPPMVGVGALAVAIVVVVEANLLQRVNLAPEMIVIVPMVARGVQSLLLRAGDDMVGVTPPSPRAKLGIGIVLLGLLALPIPLQSLVRPERLNGPLDAVGYLTLGVAALVGAFVVGGITRAWTLARFGPLDPRGWHAIGLFAEVAALVVVAVRID</sequence>
<evidence type="ECO:0000313" key="3">
    <source>
        <dbReference type="Proteomes" id="UP000264006"/>
    </source>
</evidence>
<dbReference type="KEGG" id="euz:DVS28_a3158"/>
<keyword evidence="3" id="KW-1185">Reference proteome</keyword>
<dbReference type="Proteomes" id="UP000264006">
    <property type="component" value="Chromosome"/>
</dbReference>
<feature type="transmembrane region" description="Helical" evidence="1">
    <location>
        <begin position="89"/>
        <end position="109"/>
    </location>
</feature>
<dbReference type="AlphaFoldDB" id="A0A346Y037"/>
<evidence type="ECO:0000313" key="2">
    <source>
        <dbReference type="EMBL" id="AXV07834.1"/>
    </source>
</evidence>
<dbReference type="InterPro" id="IPR003805">
    <property type="entry name" value="CobS"/>
</dbReference>
<dbReference type="EMBL" id="CP031165">
    <property type="protein sequence ID" value="AXV07834.1"/>
    <property type="molecule type" value="Genomic_DNA"/>
</dbReference>
<dbReference type="Pfam" id="PF02654">
    <property type="entry name" value="CobS"/>
    <property type="match status" value="1"/>
</dbReference>
<dbReference type="OrthoDB" id="9828085at2"/>
<proteinExistence type="predicted"/>
<gene>
    <name evidence="2" type="ORF">DVS28_a3158</name>
</gene>
<evidence type="ECO:0008006" key="4">
    <source>
        <dbReference type="Google" id="ProtNLM"/>
    </source>
</evidence>
<name>A0A346Y037_9ACTN</name>
<protein>
    <recommendedName>
        <fullName evidence="4">Adenosylcobinamide-GDP ribazoletransferase</fullName>
    </recommendedName>
</protein>
<feature type="transmembrane region" description="Helical" evidence="1">
    <location>
        <begin position="48"/>
        <end position="69"/>
    </location>
</feature>
<feature type="transmembrane region" description="Helical" evidence="1">
    <location>
        <begin position="22"/>
        <end position="41"/>
    </location>
</feature>
<feature type="transmembrane region" description="Helical" evidence="1">
    <location>
        <begin position="222"/>
        <end position="242"/>
    </location>
</feature>
<keyword evidence="1" id="KW-0812">Transmembrane</keyword>